<dbReference type="Pfam" id="PF14497">
    <property type="entry name" value="GST_C_3"/>
    <property type="match status" value="1"/>
</dbReference>
<proteinExistence type="inferred from homology"/>
<dbReference type="PANTHER" id="PTHR11571:SF150">
    <property type="entry name" value="GLUTATHIONE S-TRANSFERASE"/>
    <property type="match status" value="1"/>
</dbReference>
<comment type="function">
    <text evidence="3">S-crystallins are structural components of squids and octopi eye lens. Contains relatively little if any GST activity.</text>
</comment>
<evidence type="ECO:0000259" key="4">
    <source>
        <dbReference type="PROSITE" id="PS50404"/>
    </source>
</evidence>
<dbReference type="OMA" id="KEWINFR"/>
<dbReference type="PROSITE" id="PS50404">
    <property type="entry name" value="GST_NTER"/>
    <property type="match status" value="1"/>
</dbReference>
<dbReference type="InterPro" id="IPR050213">
    <property type="entry name" value="GST_superfamily"/>
</dbReference>
<feature type="domain" description="GST N-terminal" evidence="4">
    <location>
        <begin position="13"/>
        <end position="90"/>
    </location>
</feature>
<dbReference type="AlphaFoldDB" id="A0A9W3A270"/>
<comment type="similarity">
    <text evidence="1">Belongs to the GST superfamily.</text>
</comment>
<dbReference type="PROSITE" id="PS50405">
    <property type="entry name" value="GST_CTER"/>
    <property type="match status" value="1"/>
</dbReference>
<dbReference type="Gene3D" id="3.40.30.10">
    <property type="entry name" value="Glutaredoxin"/>
    <property type="match status" value="1"/>
</dbReference>
<dbReference type="SFLD" id="SFLDS00019">
    <property type="entry name" value="Glutathione_Transferase_(cytos"/>
    <property type="match status" value="1"/>
</dbReference>
<accession>A0A9W3A270</accession>
<reference evidence="7" key="1">
    <citation type="submission" date="2025-08" db="UniProtKB">
        <authorList>
            <consortium name="RefSeq"/>
        </authorList>
    </citation>
    <scope>IDENTIFICATION</scope>
</reference>
<dbReference type="InterPro" id="IPR004045">
    <property type="entry name" value="Glutathione_S-Trfase_N"/>
</dbReference>
<dbReference type="GO" id="GO:0005212">
    <property type="term" value="F:structural constituent of eye lens"/>
    <property type="evidence" value="ECO:0007669"/>
    <property type="project" value="UniProtKB-KW"/>
</dbReference>
<dbReference type="CDD" id="cd03039">
    <property type="entry name" value="GST_N_Sigma_like"/>
    <property type="match status" value="1"/>
</dbReference>
<evidence type="ECO:0000256" key="1">
    <source>
        <dbReference type="ARBA" id="ARBA00007409"/>
    </source>
</evidence>
<dbReference type="SFLD" id="SFLDG01205">
    <property type="entry name" value="AMPS.1"/>
    <property type="match status" value="1"/>
</dbReference>
<dbReference type="SUPFAM" id="SSF47616">
    <property type="entry name" value="GST C-terminal domain-like"/>
    <property type="match status" value="1"/>
</dbReference>
<dbReference type="InterPro" id="IPR040079">
    <property type="entry name" value="Glutathione_S-Trfase"/>
</dbReference>
<protein>
    <submittedName>
        <fullName evidence="7">Glutathione S-transferase 3-like isoform X1</fullName>
    </submittedName>
</protein>
<sequence length="216" mass="24939">MFYQTEVMASPSPKYKLYYFNFRGRGELIRLLLHTAQVEFIDHRVQPSDWPELKPNTPEGHVPFLEVDGVQYGESLPLARYLAKKYNLMGDTELDQLNADIILNYVDQLRLDYVRFKTDSLLTPEQKQILEEKFQKQDVPKFMNKIEKRLVKSTSKYLAGDKLSIADLAVADVLDTFIKENPSVLNSYPSLSDHKAMVMGLPQLSNYLSCRPDTKL</sequence>
<dbReference type="SFLD" id="SFLDG00363">
    <property type="entry name" value="AMPS_(cytGST):_Alpha-__Mu-__Pi"/>
    <property type="match status" value="1"/>
</dbReference>
<dbReference type="InterPro" id="IPR010987">
    <property type="entry name" value="Glutathione-S-Trfase_C-like"/>
</dbReference>
<dbReference type="GeneID" id="106068714"/>
<dbReference type="Proteomes" id="UP001165740">
    <property type="component" value="Chromosome 4"/>
</dbReference>
<organism evidence="6 7">
    <name type="scientific">Biomphalaria glabrata</name>
    <name type="common">Bloodfluke planorb</name>
    <name type="synonym">Freshwater snail</name>
    <dbReference type="NCBI Taxonomy" id="6526"/>
    <lineage>
        <taxon>Eukaryota</taxon>
        <taxon>Metazoa</taxon>
        <taxon>Spiralia</taxon>
        <taxon>Lophotrochozoa</taxon>
        <taxon>Mollusca</taxon>
        <taxon>Gastropoda</taxon>
        <taxon>Heterobranchia</taxon>
        <taxon>Euthyneura</taxon>
        <taxon>Panpulmonata</taxon>
        <taxon>Hygrophila</taxon>
        <taxon>Lymnaeoidea</taxon>
        <taxon>Planorbidae</taxon>
        <taxon>Biomphalaria</taxon>
    </lineage>
</organism>
<evidence type="ECO:0000313" key="7">
    <source>
        <dbReference type="RefSeq" id="XP_055881269.1"/>
    </source>
</evidence>
<dbReference type="FunFam" id="3.40.30.10:FF:000035">
    <property type="entry name" value="hematopoietic prostaglandin D synthase"/>
    <property type="match status" value="1"/>
</dbReference>
<dbReference type="GO" id="GO:0006749">
    <property type="term" value="P:glutathione metabolic process"/>
    <property type="evidence" value="ECO:0007669"/>
    <property type="project" value="TreeGrafter"/>
</dbReference>
<dbReference type="OrthoDB" id="414243at2759"/>
<gene>
    <name evidence="7" type="primary">LOC106068714</name>
</gene>
<evidence type="ECO:0000256" key="2">
    <source>
        <dbReference type="ARBA" id="ARBA00022613"/>
    </source>
</evidence>
<dbReference type="CDD" id="cd03192">
    <property type="entry name" value="GST_C_Sigma_like"/>
    <property type="match status" value="1"/>
</dbReference>
<dbReference type="SUPFAM" id="SSF52833">
    <property type="entry name" value="Thioredoxin-like"/>
    <property type="match status" value="1"/>
</dbReference>
<dbReference type="InterPro" id="IPR036282">
    <property type="entry name" value="Glutathione-S-Trfase_C_sf"/>
</dbReference>
<evidence type="ECO:0000313" key="6">
    <source>
        <dbReference type="Proteomes" id="UP001165740"/>
    </source>
</evidence>
<keyword evidence="2" id="KW-0273">Eye lens protein</keyword>
<name>A0A9W3A270_BIOGL</name>
<feature type="domain" description="GST C-terminal" evidence="5">
    <location>
        <begin position="92"/>
        <end position="216"/>
    </location>
</feature>
<dbReference type="RefSeq" id="XP_055881269.1">
    <property type="nucleotide sequence ID" value="XM_056025294.1"/>
</dbReference>
<dbReference type="PANTHER" id="PTHR11571">
    <property type="entry name" value="GLUTATHIONE S-TRANSFERASE"/>
    <property type="match status" value="1"/>
</dbReference>
<evidence type="ECO:0000256" key="3">
    <source>
        <dbReference type="ARBA" id="ARBA00049616"/>
    </source>
</evidence>
<dbReference type="Gene3D" id="1.20.1050.10">
    <property type="match status" value="1"/>
</dbReference>
<dbReference type="GO" id="GO:0004364">
    <property type="term" value="F:glutathione transferase activity"/>
    <property type="evidence" value="ECO:0007669"/>
    <property type="project" value="TreeGrafter"/>
</dbReference>
<evidence type="ECO:0000259" key="5">
    <source>
        <dbReference type="PROSITE" id="PS50405"/>
    </source>
</evidence>
<keyword evidence="6" id="KW-1185">Reference proteome</keyword>
<dbReference type="Pfam" id="PF13417">
    <property type="entry name" value="GST_N_3"/>
    <property type="match status" value="1"/>
</dbReference>
<dbReference type="InterPro" id="IPR004046">
    <property type="entry name" value="GST_C"/>
</dbReference>
<dbReference type="InterPro" id="IPR036249">
    <property type="entry name" value="Thioredoxin-like_sf"/>
</dbReference>